<organism evidence="3 4">
    <name type="scientific">Rhodoplanes azumiensis</name>
    <dbReference type="NCBI Taxonomy" id="1897628"/>
    <lineage>
        <taxon>Bacteria</taxon>
        <taxon>Pseudomonadati</taxon>
        <taxon>Pseudomonadota</taxon>
        <taxon>Alphaproteobacteria</taxon>
        <taxon>Hyphomicrobiales</taxon>
        <taxon>Nitrobacteraceae</taxon>
        <taxon>Rhodoplanes</taxon>
    </lineage>
</organism>
<feature type="signal peptide" evidence="2">
    <location>
        <begin position="1"/>
        <end position="22"/>
    </location>
</feature>
<feature type="region of interest" description="Disordered" evidence="1">
    <location>
        <begin position="96"/>
        <end position="130"/>
    </location>
</feature>
<feature type="compositionally biased region" description="Basic and acidic residues" evidence="1">
    <location>
        <begin position="96"/>
        <end position="111"/>
    </location>
</feature>
<protein>
    <submittedName>
        <fullName evidence="3">Copper-binding protein</fullName>
    </submittedName>
</protein>
<evidence type="ECO:0000313" key="3">
    <source>
        <dbReference type="EMBL" id="MFD2181741.1"/>
    </source>
</evidence>
<feature type="chain" id="PRO_5047541748" evidence="2">
    <location>
        <begin position="23"/>
        <end position="130"/>
    </location>
</feature>
<feature type="compositionally biased region" description="Low complexity" evidence="1">
    <location>
        <begin position="113"/>
        <end position="122"/>
    </location>
</feature>
<name>A0ABW5AGF3_9BRAD</name>
<dbReference type="RefSeq" id="WP_378476923.1">
    <property type="nucleotide sequence ID" value="NZ_JBHUIW010000004.1"/>
</dbReference>
<evidence type="ECO:0000256" key="1">
    <source>
        <dbReference type="SAM" id="MobiDB-lite"/>
    </source>
</evidence>
<evidence type="ECO:0000313" key="4">
    <source>
        <dbReference type="Proteomes" id="UP001597314"/>
    </source>
</evidence>
<accession>A0ABW5AGF3</accession>
<gene>
    <name evidence="3" type="ORF">ACFSOX_06220</name>
</gene>
<dbReference type="Pfam" id="PF11604">
    <property type="entry name" value="CusF_Ec"/>
    <property type="match status" value="1"/>
</dbReference>
<dbReference type="InterPro" id="IPR042230">
    <property type="entry name" value="CusF_sf"/>
</dbReference>
<evidence type="ECO:0000256" key="2">
    <source>
        <dbReference type="SAM" id="SignalP"/>
    </source>
</evidence>
<keyword evidence="4" id="KW-1185">Reference proteome</keyword>
<dbReference type="Gene3D" id="2.40.50.320">
    <property type="entry name" value="Copper binding periplasmic protein CusF"/>
    <property type="match status" value="1"/>
</dbReference>
<dbReference type="Proteomes" id="UP001597314">
    <property type="component" value="Unassembled WGS sequence"/>
</dbReference>
<sequence>MPKIAVSVFALLVGATAGPGVAAAEPHEMPWMSARVVRVDNASGSATIFHGPIESTGMPAMTMTLGAAEPNLVAGLQEGQEIEFRVAGEKKIIAVRKPAADKKSPAADKKAGSGHTHGSSSGHGHGGHSH</sequence>
<dbReference type="EMBL" id="JBHUIW010000004">
    <property type="protein sequence ID" value="MFD2181741.1"/>
    <property type="molecule type" value="Genomic_DNA"/>
</dbReference>
<comment type="caution">
    <text evidence="3">The sequence shown here is derived from an EMBL/GenBank/DDBJ whole genome shotgun (WGS) entry which is preliminary data.</text>
</comment>
<keyword evidence="2" id="KW-0732">Signal</keyword>
<proteinExistence type="predicted"/>
<dbReference type="InterPro" id="IPR021647">
    <property type="entry name" value="CusF_Ec"/>
</dbReference>
<reference evidence="4" key="1">
    <citation type="journal article" date="2019" name="Int. J. Syst. Evol. Microbiol.">
        <title>The Global Catalogue of Microorganisms (GCM) 10K type strain sequencing project: providing services to taxonomists for standard genome sequencing and annotation.</title>
        <authorList>
            <consortium name="The Broad Institute Genomics Platform"/>
            <consortium name="The Broad Institute Genome Sequencing Center for Infectious Disease"/>
            <person name="Wu L."/>
            <person name="Ma J."/>
        </authorList>
    </citation>
    <scope>NUCLEOTIDE SEQUENCE [LARGE SCALE GENOMIC DNA]</scope>
    <source>
        <strain evidence="4">CGMCC 1.6774</strain>
    </source>
</reference>